<keyword evidence="1" id="KW-1133">Transmembrane helix</keyword>
<evidence type="ECO:0000256" key="1">
    <source>
        <dbReference type="SAM" id="Phobius"/>
    </source>
</evidence>
<evidence type="ECO:0000313" key="3">
    <source>
        <dbReference type="Proteomes" id="UP000243799"/>
    </source>
</evidence>
<sequence>MADSEQAGTSRTPLLVFVWLWVALPFAYGVFELVRKVIQLFGA</sequence>
<keyword evidence="3" id="KW-1185">Reference proteome</keyword>
<evidence type="ECO:0000313" key="2">
    <source>
        <dbReference type="EMBL" id="SFB26800.1"/>
    </source>
</evidence>
<keyword evidence="1" id="KW-0472">Membrane</keyword>
<reference evidence="3" key="1">
    <citation type="submission" date="2016-10" db="EMBL/GenBank/DDBJ databases">
        <authorList>
            <person name="Varghese N."/>
            <person name="Submissions S."/>
        </authorList>
    </citation>
    <scope>NUCLEOTIDE SEQUENCE [LARGE SCALE GENOMIC DNA]</scope>
    <source>
        <strain evidence="3">CGMCC 4.3568</strain>
    </source>
</reference>
<name>A0A1I0ZQQ9_9PSEU</name>
<gene>
    <name evidence="2" type="ORF">SAMN05216266_107122</name>
</gene>
<proteinExistence type="predicted"/>
<protein>
    <submittedName>
        <fullName evidence="2">Uncharacterized protein</fullName>
    </submittedName>
</protein>
<keyword evidence="1" id="KW-0812">Transmembrane</keyword>
<dbReference type="RefSeq" id="WP_281245695.1">
    <property type="nucleotide sequence ID" value="NZ_FOKG01000007.1"/>
</dbReference>
<feature type="transmembrane region" description="Helical" evidence="1">
    <location>
        <begin position="12"/>
        <end position="31"/>
    </location>
</feature>
<organism evidence="2 3">
    <name type="scientific">Amycolatopsis marina</name>
    <dbReference type="NCBI Taxonomy" id="490629"/>
    <lineage>
        <taxon>Bacteria</taxon>
        <taxon>Bacillati</taxon>
        <taxon>Actinomycetota</taxon>
        <taxon>Actinomycetes</taxon>
        <taxon>Pseudonocardiales</taxon>
        <taxon>Pseudonocardiaceae</taxon>
        <taxon>Amycolatopsis</taxon>
    </lineage>
</organism>
<accession>A0A1I0ZQQ9</accession>
<dbReference type="Proteomes" id="UP000243799">
    <property type="component" value="Unassembled WGS sequence"/>
</dbReference>
<dbReference type="AlphaFoldDB" id="A0A1I0ZQQ9"/>
<dbReference type="STRING" id="490629.SAMN05216266_107122"/>
<dbReference type="EMBL" id="FOKG01000007">
    <property type="protein sequence ID" value="SFB26800.1"/>
    <property type="molecule type" value="Genomic_DNA"/>
</dbReference>